<accession>A0A8J6XZ97</accession>
<evidence type="ECO:0000313" key="3">
    <source>
        <dbReference type="Proteomes" id="UP000648239"/>
    </source>
</evidence>
<sequence length="71" mass="8173">MNESVNVKSPSVNARLASLAEKHQEYESRLEVLQGRVHLSPDEEYEEARLKKLKLALKDEIEKLSRGSEEH</sequence>
<dbReference type="AlphaFoldDB" id="A0A8J6XZ97"/>
<keyword evidence="1" id="KW-0175">Coiled coil</keyword>
<gene>
    <name evidence="2" type="ORF">IFK94_03180</name>
</gene>
<proteinExistence type="predicted"/>
<reference evidence="2 3" key="1">
    <citation type="submission" date="2020-08" db="EMBL/GenBank/DDBJ databases">
        <title>Acidobacteriota in marine sediments use diverse sulfur dissimilation pathways.</title>
        <authorList>
            <person name="Wasmund K."/>
        </authorList>
    </citation>
    <scope>NUCLEOTIDE SEQUENCE [LARGE SCALE GENOMIC DNA]</scope>
    <source>
        <strain evidence="2">MAG AM4</strain>
    </source>
</reference>
<dbReference type="InterPro" id="IPR007420">
    <property type="entry name" value="DUF465"/>
</dbReference>
<dbReference type="EMBL" id="JACXWD010000006">
    <property type="protein sequence ID" value="MBD3867104.1"/>
    <property type="molecule type" value="Genomic_DNA"/>
</dbReference>
<organism evidence="2 3">
    <name type="scientific">Candidatus Polarisedimenticola svalbardensis</name>
    <dbReference type="NCBI Taxonomy" id="2886004"/>
    <lineage>
        <taxon>Bacteria</taxon>
        <taxon>Pseudomonadati</taxon>
        <taxon>Acidobacteriota</taxon>
        <taxon>Candidatus Polarisedimenticolia</taxon>
        <taxon>Candidatus Polarisedimenticolales</taxon>
        <taxon>Candidatus Polarisedimenticolaceae</taxon>
        <taxon>Candidatus Polarisedimenticola</taxon>
    </lineage>
</organism>
<dbReference type="Proteomes" id="UP000648239">
    <property type="component" value="Unassembled WGS sequence"/>
</dbReference>
<protein>
    <submittedName>
        <fullName evidence="2">DUF465 domain-containing protein</fullName>
    </submittedName>
</protein>
<dbReference type="InterPro" id="IPR038444">
    <property type="entry name" value="DUF465_sf"/>
</dbReference>
<evidence type="ECO:0000313" key="2">
    <source>
        <dbReference type="EMBL" id="MBD3867104.1"/>
    </source>
</evidence>
<comment type="caution">
    <text evidence="2">The sequence shown here is derived from an EMBL/GenBank/DDBJ whole genome shotgun (WGS) entry which is preliminary data.</text>
</comment>
<name>A0A8J6XZ97_9BACT</name>
<dbReference type="Pfam" id="PF04325">
    <property type="entry name" value="DUF465"/>
    <property type="match status" value="1"/>
</dbReference>
<feature type="coiled-coil region" evidence="1">
    <location>
        <begin position="16"/>
        <end position="70"/>
    </location>
</feature>
<evidence type="ECO:0000256" key="1">
    <source>
        <dbReference type="SAM" id="Coils"/>
    </source>
</evidence>
<dbReference type="Gene3D" id="6.10.280.50">
    <property type="match status" value="1"/>
</dbReference>